<reference evidence="6" key="1">
    <citation type="submission" date="2021-02" db="EMBL/GenBank/DDBJ databases">
        <authorList>
            <person name="Nowell W R."/>
        </authorList>
    </citation>
    <scope>NUCLEOTIDE SEQUENCE</scope>
</reference>
<dbReference type="OrthoDB" id="432970at2759"/>
<dbReference type="InterPro" id="IPR002893">
    <property type="entry name" value="Znf_MYND"/>
</dbReference>
<keyword evidence="3" id="KW-0862">Zinc</keyword>
<gene>
    <name evidence="6" type="ORF">GPM918_LOCUS17983</name>
    <name evidence="7" type="ORF">SRO942_LOCUS17980</name>
</gene>
<dbReference type="EMBL" id="CAJOBC010005081">
    <property type="protein sequence ID" value="CAF3851041.1"/>
    <property type="molecule type" value="Genomic_DNA"/>
</dbReference>
<comment type="caution">
    <text evidence="6">The sequence shown here is derived from an EMBL/GenBank/DDBJ whole genome shotgun (WGS) entry which is preliminary data.</text>
</comment>
<dbReference type="AlphaFoldDB" id="A0A814MYE9"/>
<dbReference type="Proteomes" id="UP000663829">
    <property type="component" value="Unassembled WGS sequence"/>
</dbReference>
<dbReference type="Proteomes" id="UP000681722">
    <property type="component" value="Unassembled WGS sequence"/>
</dbReference>
<evidence type="ECO:0000256" key="1">
    <source>
        <dbReference type="ARBA" id="ARBA00022723"/>
    </source>
</evidence>
<accession>A0A814MYE9</accession>
<evidence type="ECO:0000313" key="7">
    <source>
        <dbReference type="EMBL" id="CAF3851041.1"/>
    </source>
</evidence>
<evidence type="ECO:0000259" key="5">
    <source>
        <dbReference type="PROSITE" id="PS50865"/>
    </source>
</evidence>
<dbReference type="PROSITE" id="PS50865">
    <property type="entry name" value="ZF_MYND_2"/>
    <property type="match status" value="1"/>
</dbReference>
<keyword evidence="2 4" id="KW-0863">Zinc-finger</keyword>
<protein>
    <recommendedName>
        <fullName evidence="5">MYND-type domain-containing protein</fullName>
    </recommendedName>
</protein>
<dbReference type="GO" id="GO:0008270">
    <property type="term" value="F:zinc ion binding"/>
    <property type="evidence" value="ECO:0007669"/>
    <property type="project" value="UniProtKB-KW"/>
</dbReference>
<evidence type="ECO:0000256" key="4">
    <source>
        <dbReference type="PROSITE-ProRule" id="PRU00134"/>
    </source>
</evidence>
<dbReference type="Gene3D" id="6.10.140.2220">
    <property type="match status" value="1"/>
</dbReference>
<organism evidence="6 8">
    <name type="scientific">Didymodactylos carnosus</name>
    <dbReference type="NCBI Taxonomy" id="1234261"/>
    <lineage>
        <taxon>Eukaryota</taxon>
        <taxon>Metazoa</taxon>
        <taxon>Spiralia</taxon>
        <taxon>Gnathifera</taxon>
        <taxon>Rotifera</taxon>
        <taxon>Eurotatoria</taxon>
        <taxon>Bdelloidea</taxon>
        <taxon>Philodinida</taxon>
        <taxon>Philodinidae</taxon>
        <taxon>Didymodactylos</taxon>
    </lineage>
</organism>
<feature type="domain" description="MYND-type" evidence="5">
    <location>
        <begin position="368"/>
        <end position="404"/>
    </location>
</feature>
<evidence type="ECO:0000256" key="2">
    <source>
        <dbReference type="ARBA" id="ARBA00022771"/>
    </source>
</evidence>
<proteinExistence type="predicted"/>
<evidence type="ECO:0000313" key="6">
    <source>
        <dbReference type="EMBL" id="CAF1085445.1"/>
    </source>
</evidence>
<evidence type="ECO:0000313" key="8">
    <source>
        <dbReference type="Proteomes" id="UP000663829"/>
    </source>
</evidence>
<dbReference type="SUPFAM" id="SSF144232">
    <property type="entry name" value="HIT/MYND zinc finger-like"/>
    <property type="match status" value="1"/>
</dbReference>
<evidence type="ECO:0000256" key="3">
    <source>
        <dbReference type="ARBA" id="ARBA00022833"/>
    </source>
</evidence>
<sequence>MDKMFAELDALNDPDVSEMLGGILVVNGWTFCKCGQENCHECLMDHRFTNNEENGIDDNGKYRDSLVVVTKKVDKFKWACQRHECVDCQDCFNFKEIIRKGEIKNKIHGAKIENETIFDQSSIKLCQLLENMGIDTSKTTQNNLKDLNKKILLALRRAERLDTMFPSSIDPTTLSEWNKITDGSIQNAFNIVNLNEAYENFQKFIHTGKREANDLGINAFMDLRQTFLHFGLHCDSQKLSNFIEIIQDEKQQSAICLKFLSVKKTVDGLPLILLLYSHELKIRVELMSEHMAWVQHQLKKQKLFMSVNSTLDEQRLLLNCLELNATKLKHGINVKREKFENKMKLSFIIPVRPLNIVDIENILHNQQCVVCSKSTTNTCGKCKAMAYCSRDCQTKDWSEHKKTCKKFEDLSKEKKILKHHADFIDNSSVLSQLTLNDDINKQDKFW</sequence>
<dbReference type="EMBL" id="CAJNOQ010005081">
    <property type="protein sequence ID" value="CAF1085445.1"/>
    <property type="molecule type" value="Genomic_DNA"/>
</dbReference>
<name>A0A814MYE9_9BILA</name>
<dbReference type="Pfam" id="PF01753">
    <property type="entry name" value="zf-MYND"/>
    <property type="match status" value="1"/>
</dbReference>
<keyword evidence="1" id="KW-0479">Metal-binding</keyword>
<keyword evidence="8" id="KW-1185">Reference proteome</keyword>